<dbReference type="SUPFAM" id="SSF47565">
    <property type="entry name" value="Insect pheromone/odorant-binding proteins"/>
    <property type="match status" value="1"/>
</dbReference>
<dbReference type="RefSeq" id="XP_019932832.3">
    <property type="nucleotide sequence ID" value="XM_020077273.3"/>
</dbReference>
<reference evidence="8" key="2">
    <citation type="submission" date="2025-05" db="UniProtKB">
        <authorList>
            <consortium name="EnsemblMetazoa"/>
        </authorList>
    </citation>
    <scope>IDENTIFICATION</scope>
    <source>
        <strain evidence="8">Foshan</strain>
    </source>
</reference>
<keyword evidence="5" id="KW-1015">Disulfide bond</keyword>
<evidence type="ECO:0000256" key="3">
    <source>
        <dbReference type="ARBA" id="ARBA00022525"/>
    </source>
</evidence>
<dbReference type="Gene3D" id="1.10.238.20">
    <property type="entry name" value="Pheromone/general odorant binding protein domain"/>
    <property type="match status" value="1"/>
</dbReference>
<dbReference type="Proteomes" id="UP000069940">
    <property type="component" value="Unassembled WGS sequence"/>
</dbReference>
<protein>
    <submittedName>
        <fullName evidence="8">Uncharacterized protein</fullName>
    </submittedName>
</protein>
<comment type="subcellular location">
    <subcellularLocation>
        <location evidence="1">Secreted</location>
    </subcellularLocation>
</comment>
<evidence type="ECO:0000256" key="2">
    <source>
        <dbReference type="ARBA" id="ARBA00008098"/>
    </source>
</evidence>
<dbReference type="PANTHER" id="PTHR11857:SF46">
    <property type="entry name" value="GENERAL ODORANT-BINDING PROTEIN 99A-RELATED"/>
    <property type="match status" value="1"/>
</dbReference>
<name>A0ABM1Z2Y4_AEDAL</name>
<comment type="similarity">
    <text evidence="2">Belongs to the PBP/GOBP family.</text>
</comment>
<keyword evidence="4 7" id="KW-0732">Signal</keyword>
<keyword evidence="9" id="KW-1185">Reference proteome</keyword>
<dbReference type="PANTHER" id="PTHR11857">
    <property type="entry name" value="ODORANT BINDING PROTEIN-RELATED"/>
    <property type="match status" value="1"/>
</dbReference>
<sequence length="310" mass="34676">MRFNIACLVFTLCAITSTSYAQGNLQHYVIYKNFDTFFRECGEYFEVPNCTLDEYVVNAYPDEPEVQKLIHCALVGFGGWVGGSGVVEYVMSNFFNPAPEDTCYADRTRECIQNAQPLCASNATLAYKAFQCYYRQYGNLNQTAQFIPNSDLELQVLLETSIAAVNVPKDELVNYSNGVLLDQPHFAELMYVVLLRGGYYYPGQGLFLNNLYTQFGSSELLTPETQQCVDAATAAWDGQYQRDLIYTYLVNCLQKITPWLQLVQNVATSLVTVPPPPCPQPSTTTTTTTTTTSTTPPPPSTPPQCYNIRN</sequence>
<proteinExistence type="inferred from homology"/>
<evidence type="ECO:0000256" key="1">
    <source>
        <dbReference type="ARBA" id="ARBA00004613"/>
    </source>
</evidence>
<feature type="region of interest" description="Disordered" evidence="6">
    <location>
        <begin position="273"/>
        <end position="310"/>
    </location>
</feature>
<feature type="compositionally biased region" description="Low complexity" evidence="6">
    <location>
        <begin position="281"/>
        <end position="294"/>
    </location>
</feature>
<dbReference type="EnsemblMetazoa" id="AALFPA23_014507.R21091">
    <property type="protein sequence ID" value="AALFPA23_014507.P21091"/>
    <property type="gene ID" value="AALFPA23_014507"/>
</dbReference>
<dbReference type="GeneID" id="109622828"/>
<evidence type="ECO:0000256" key="6">
    <source>
        <dbReference type="SAM" id="MobiDB-lite"/>
    </source>
</evidence>
<reference evidence="9" key="1">
    <citation type="journal article" date="2015" name="Proc. Natl. Acad. Sci. U.S.A.">
        <title>Genome sequence of the Asian Tiger mosquito, Aedes albopictus, reveals insights into its biology, genetics, and evolution.</title>
        <authorList>
            <person name="Chen X.G."/>
            <person name="Jiang X."/>
            <person name="Gu J."/>
            <person name="Xu M."/>
            <person name="Wu Y."/>
            <person name="Deng Y."/>
            <person name="Zhang C."/>
            <person name="Bonizzoni M."/>
            <person name="Dermauw W."/>
            <person name="Vontas J."/>
            <person name="Armbruster P."/>
            <person name="Huang X."/>
            <person name="Yang Y."/>
            <person name="Zhang H."/>
            <person name="He W."/>
            <person name="Peng H."/>
            <person name="Liu Y."/>
            <person name="Wu K."/>
            <person name="Chen J."/>
            <person name="Lirakis M."/>
            <person name="Topalis P."/>
            <person name="Van Leeuwen T."/>
            <person name="Hall A.B."/>
            <person name="Jiang X."/>
            <person name="Thorpe C."/>
            <person name="Mueller R.L."/>
            <person name="Sun C."/>
            <person name="Waterhouse R.M."/>
            <person name="Yan G."/>
            <person name="Tu Z.J."/>
            <person name="Fang X."/>
            <person name="James A.A."/>
        </authorList>
    </citation>
    <scope>NUCLEOTIDE SEQUENCE [LARGE SCALE GENOMIC DNA]</scope>
    <source>
        <strain evidence="9">Foshan</strain>
    </source>
</reference>
<evidence type="ECO:0000313" key="8">
    <source>
        <dbReference type="EnsemblMetazoa" id="AALFPA23_014507.P21091"/>
    </source>
</evidence>
<keyword evidence="3" id="KW-0964">Secreted</keyword>
<feature type="chain" id="PRO_5046530688" evidence="7">
    <location>
        <begin position="22"/>
        <end position="310"/>
    </location>
</feature>
<evidence type="ECO:0000256" key="4">
    <source>
        <dbReference type="ARBA" id="ARBA00022729"/>
    </source>
</evidence>
<accession>A0ABM1Z2Y4</accession>
<dbReference type="InterPro" id="IPR036728">
    <property type="entry name" value="PBP_GOBP_sf"/>
</dbReference>
<dbReference type="InterPro" id="IPR006170">
    <property type="entry name" value="PBP/GOBP"/>
</dbReference>
<evidence type="ECO:0000256" key="7">
    <source>
        <dbReference type="SAM" id="SignalP"/>
    </source>
</evidence>
<organism evidence="8 9">
    <name type="scientific">Aedes albopictus</name>
    <name type="common">Asian tiger mosquito</name>
    <name type="synonym">Stegomyia albopicta</name>
    <dbReference type="NCBI Taxonomy" id="7160"/>
    <lineage>
        <taxon>Eukaryota</taxon>
        <taxon>Metazoa</taxon>
        <taxon>Ecdysozoa</taxon>
        <taxon>Arthropoda</taxon>
        <taxon>Hexapoda</taxon>
        <taxon>Insecta</taxon>
        <taxon>Pterygota</taxon>
        <taxon>Neoptera</taxon>
        <taxon>Endopterygota</taxon>
        <taxon>Diptera</taxon>
        <taxon>Nematocera</taxon>
        <taxon>Culicoidea</taxon>
        <taxon>Culicidae</taxon>
        <taxon>Culicinae</taxon>
        <taxon>Aedini</taxon>
        <taxon>Aedes</taxon>
        <taxon>Stegomyia</taxon>
    </lineage>
</organism>
<dbReference type="Pfam" id="PF01395">
    <property type="entry name" value="PBP_GOBP"/>
    <property type="match status" value="1"/>
</dbReference>
<evidence type="ECO:0000313" key="9">
    <source>
        <dbReference type="Proteomes" id="UP000069940"/>
    </source>
</evidence>
<evidence type="ECO:0000256" key="5">
    <source>
        <dbReference type="ARBA" id="ARBA00023157"/>
    </source>
</evidence>
<feature type="signal peptide" evidence="7">
    <location>
        <begin position="1"/>
        <end position="21"/>
    </location>
</feature>